<dbReference type="InterPro" id="IPR011059">
    <property type="entry name" value="Metal-dep_hydrolase_composite"/>
</dbReference>
<feature type="signal peptide" evidence="1">
    <location>
        <begin position="1"/>
        <end position="26"/>
    </location>
</feature>
<evidence type="ECO:0000313" key="4">
    <source>
        <dbReference type="Proteomes" id="UP001151081"/>
    </source>
</evidence>
<feature type="chain" id="PRO_5040963018" evidence="1">
    <location>
        <begin position="27"/>
        <end position="444"/>
    </location>
</feature>
<accession>A0A9X4ARL3</accession>
<evidence type="ECO:0000256" key="1">
    <source>
        <dbReference type="SAM" id="SignalP"/>
    </source>
</evidence>
<dbReference type="Proteomes" id="UP001151081">
    <property type="component" value="Unassembled WGS sequence"/>
</dbReference>
<dbReference type="InterPro" id="IPR006680">
    <property type="entry name" value="Amidohydro-rel"/>
</dbReference>
<dbReference type="SUPFAM" id="SSF51338">
    <property type="entry name" value="Composite domain of metallo-dependent hydrolases"/>
    <property type="match status" value="1"/>
</dbReference>
<dbReference type="RefSeq" id="WP_272417323.1">
    <property type="nucleotide sequence ID" value="NZ_JAGTJJ010000002.1"/>
</dbReference>
<dbReference type="Pfam" id="PF01979">
    <property type="entry name" value="Amidohydro_1"/>
    <property type="match status" value="1"/>
</dbReference>
<dbReference type="Gene3D" id="3.20.20.140">
    <property type="entry name" value="Metal-dependent hydrolases"/>
    <property type="match status" value="1"/>
</dbReference>
<protein>
    <submittedName>
        <fullName evidence="3">Amidohydrolase family protein</fullName>
    </submittedName>
</protein>
<keyword evidence="1" id="KW-0732">Signal</keyword>
<dbReference type="InterPro" id="IPR032466">
    <property type="entry name" value="Metal_Hydrolase"/>
</dbReference>
<proteinExistence type="predicted"/>
<comment type="caution">
    <text evidence="3">The sequence shown here is derived from an EMBL/GenBank/DDBJ whole genome shotgun (WGS) entry which is preliminary data.</text>
</comment>
<feature type="domain" description="Amidohydrolase-related" evidence="2">
    <location>
        <begin position="308"/>
        <end position="417"/>
    </location>
</feature>
<organism evidence="3 4">
    <name type="scientific">Polyangium jinanense</name>
    <dbReference type="NCBI Taxonomy" id="2829994"/>
    <lineage>
        <taxon>Bacteria</taxon>
        <taxon>Pseudomonadati</taxon>
        <taxon>Myxococcota</taxon>
        <taxon>Polyangia</taxon>
        <taxon>Polyangiales</taxon>
        <taxon>Polyangiaceae</taxon>
        <taxon>Polyangium</taxon>
    </lineage>
</organism>
<gene>
    <name evidence="3" type="ORF">KEG57_07265</name>
</gene>
<dbReference type="GO" id="GO:0016810">
    <property type="term" value="F:hydrolase activity, acting on carbon-nitrogen (but not peptide) bonds"/>
    <property type="evidence" value="ECO:0007669"/>
    <property type="project" value="InterPro"/>
</dbReference>
<dbReference type="InterPro" id="IPR051781">
    <property type="entry name" value="Metallo-dep_Hydrolase"/>
</dbReference>
<dbReference type="AlphaFoldDB" id="A0A9X4ARL3"/>
<dbReference type="PANTHER" id="PTHR43135">
    <property type="entry name" value="ALPHA-D-RIBOSE 1-METHYLPHOSPHONATE 5-TRIPHOSPHATE DIPHOSPHATASE"/>
    <property type="match status" value="1"/>
</dbReference>
<dbReference type="PANTHER" id="PTHR43135:SF3">
    <property type="entry name" value="ALPHA-D-RIBOSE 1-METHYLPHOSPHONATE 5-TRIPHOSPHATE DIPHOSPHATASE"/>
    <property type="match status" value="1"/>
</dbReference>
<dbReference type="SUPFAM" id="SSF51556">
    <property type="entry name" value="Metallo-dependent hydrolases"/>
    <property type="match status" value="1"/>
</dbReference>
<name>A0A9X4ARL3_9BACT</name>
<dbReference type="EMBL" id="JAGTJJ010000002">
    <property type="protein sequence ID" value="MDC3980287.1"/>
    <property type="molecule type" value="Genomic_DNA"/>
</dbReference>
<reference evidence="3 4" key="1">
    <citation type="submission" date="2021-04" db="EMBL/GenBank/DDBJ databases">
        <title>Genome analysis of Polyangium sp.</title>
        <authorList>
            <person name="Li Y."/>
            <person name="Wang J."/>
        </authorList>
    </citation>
    <scope>NUCLEOTIDE SEQUENCE [LARGE SCALE GENOMIC DNA]</scope>
    <source>
        <strain evidence="3 4">SDU14</strain>
    </source>
</reference>
<evidence type="ECO:0000259" key="2">
    <source>
        <dbReference type="Pfam" id="PF01979"/>
    </source>
</evidence>
<evidence type="ECO:0000313" key="3">
    <source>
        <dbReference type="EMBL" id="MDC3980287.1"/>
    </source>
</evidence>
<sequence>MTNPRKTFVWSLFVLTTVLAATEAFAQPRPAQAPAPATAKAAEPAAAAPIAIVGGRVHTGTGEVLEDATILVEKGLVQKIGKGLAVPPGVITIGAKGAIVTPGFVDAFTSIGLVEVSLEDSTHDDDRGGKDPIRAAFRAADGYNPASTVVGITRAEGVTSVAVVPLGGRFSGQSAWADLDGDTRESALAQGPLALHVHLDGSSLDGDRGGPAAALLLAREVFDDARTFQKNRAAWERNQSRPFAASRLDLEAVGNALAGRVPVVFHVDRASDILAAVALAKEFGLRPVIAGGAEAWKIAPRLAESKIPVIVNPLEPGPTSFHTLGTRDDNAALLHAAGVPVVLTTADTHNARKLRQIAGNAVRAGLPHAAAIAAITRAPAEALGLGAKYGTLAPGKVANLVVWSGDPLEIASRPLAVVIRGKKVDLANRQSALFTRYRKLPIAR</sequence>
<keyword evidence="4" id="KW-1185">Reference proteome</keyword>